<sequence length="1007" mass="114307">MIKDSNPNSNPNLQIKFNFFEILNQLIKTEKIYLNDLIFIIKNLAGVYSIENFPPKHLDHHFRLIESIFRSNQKILLNSLIPFQIHHQKQKQSTHQQHNSSSSNESSNESSHESVIEDFINLLIDWFHQIYPIYLKYCSPNGWAGGGGWNSDQFIKSNQSLIKTLCSIHWPKSLPKPPNEIFPKAPYNHSDLFLKNQNQNQITLHPTLTVHFALPFSRLIFYSQLFNHLLNSLNQNSNSYSKIKSLHSNTCDLLNRGSLQFNFNSNQLLNQIQIQQQHQQLPKQQHHQHHQHQPQQLNHHQNQIHSNPTSSNPSQNLIHQSNHLINHHINHSNSKSIPSNLHQPLIKKISNSSTNHSNLTNSTQSFTNQIENNSSLTSLNDDLFDQTNSSSPTSSSSTPSETKNLTSPSDSQNKNHQLIQISNGIFVQKEILDLENQLDTSQCLDIFTLMPKQCRLHLAPPTLTYSRSFRIVSDANFKFIPQSNPNQQIETLNGRLILLTDLLIFSKYINQNIPTDPPFTLLYPPLATKHLKFIPSNHLNQFQIIIMSRETIHITVENKFQKDHWIQALEESIEFGHQQLNQNQKIQPPSPLNHQIQPNNLITSPIPKLKSLPTSNQFNHRPPSLKKSSSQFDQSRSPISSSSDDQNPQFQSSPHSPPLFIQEPPNIISPCLESFPKGPRLGPPPQNSFNDHHHRSLQSIDSNTYKTHNRKISEGQDSIIRNRNVNPIRPDRQTSRPGGISPSNPHHSTCSMPSPRILRKAPSAHALGKQVQFNGYNMPPLPNQSHLTQSFHLTDDLNPKSARSFTGSDGMLTPSTNSNLIIRPNSTDPCRERHYSRPSITIHPTRSPSRSAASRITQGSSNHDDFYGKSCSEDEESIPESPKSTPITQAILTATMRTKVFLKQSHSQWKSLGQAKLHLFKQVPGNTKQLVVGDDKGKTIISTIILTDGIERVGKTGIAVDLSDKGMRTGIVYMLQMKNEKSASGLFEQFLEGSDRRPNHQNFNNKS</sequence>
<dbReference type="AlphaFoldDB" id="A0A9Q3HNG3"/>
<evidence type="ECO:0008006" key="6">
    <source>
        <dbReference type="Google" id="ProtNLM"/>
    </source>
</evidence>
<comment type="caution">
    <text evidence="4">The sequence shown here is derived from an EMBL/GenBank/DDBJ whole genome shotgun (WGS) entry which is preliminary data.</text>
</comment>
<dbReference type="Gene3D" id="1.20.900.10">
    <property type="entry name" value="Dbl homology (DH) domain"/>
    <property type="match status" value="1"/>
</dbReference>
<feature type="compositionally biased region" description="Low complexity" evidence="1">
    <location>
        <begin position="389"/>
        <end position="400"/>
    </location>
</feature>
<feature type="compositionally biased region" description="Low complexity" evidence="1">
    <location>
        <begin position="846"/>
        <end position="855"/>
    </location>
</feature>
<keyword evidence="5" id="KW-1185">Reference proteome</keyword>
<dbReference type="OrthoDB" id="6244550at2759"/>
<feature type="region of interest" description="Disordered" evidence="1">
    <location>
        <begin position="275"/>
        <end position="317"/>
    </location>
</feature>
<feature type="domain" description="DH" evidence="3">
    <location>
        <begin position="18"/>
        <end position="139"/>
    </location>
</feature>
<dbReference type="InterPro" id="IPR001849">
    <property type="entry name" value="PH_domain"/>
</dbReference>
<feature type="compositionally biased region" description="Polar residues" evidence="1">
    <location>
        <begin position="741"/>
        <end position="752"/>
    </location>
</feature>
<dbReference type="GO" id="GO:0005085">
    <property type="term" value="F:guanyl-nucleotide exchange factor activity"/>
    <property type="evidence" value="ECO:0007669"/>
    <property type="project" value="InterPro"/>
</dbReference>
<feature type="region of interest" description="Disordered" evidence="1">
    <location>
        <begin position="798"/>
        <end position="885"/>
    </location>
</feature>
<accession>A0A9Q3HNG3</accession>
<feature type="compositionally biased region" description="Polar residues" evidence="1">
    <location>
        <begin position="306"/>
        <end position="317"/>
    </location>
</feature>
<reference evidence="4" key="1">
    <citation type="submission" date="2021-03" db="EMBL/GenBank/DDBJ databases">
        <title>Draft genome sequence of rust myrtle Austropuccinia psidii MF-1, a brazilian biotype.</title>
        <authorList>
            <person name="Quecine M.C."/>
            <person name="Pachon D.M.R."/>
            <person name="Bonatelli M.L."/>
            <person name="Correr F.H."/>
            <person name="Franceschini L.M."/>
            <person name="Leite T.F."/>
            <person name="Margarido G.R.A."/>
            <person name="Almeida C.A."/>
            <person name="Ferrarezi J.A."/>
            <person name="Labate C.A."/>
        </authorList>
    </citation>
    <scope>NUCLEOTIDE SEQUENCE</scope>
    <source>
        <strain evidence="4">MF-1</strain>
    </source>
</reference>
<evidence type="ECO:0000259" key="2">
    <source>
        <dbReference type="PROSITE" id="PS50003"/>
    </source>
</evidence>
<feature type="compositionally biased region" description="Polar residues" evidence="1">
    <location>
        <begin position="801"/>
        <end position="828"/>
    </location>
</feature>
<feature type="compositionally biased region" description="Polar residues" evidence="1">
    <location>
        <begin position="377"/>
        <end position="388"/>
    </location>
</feature>
<name>A0A9Q3HNG3_9BASI</name>
<organism evidence="4 5">
    <name type="scientific">Austropuccinia psidii MF-1</name>
    <dbReference type="NCBI Taxonomy" id="1389203"/>
    <lineage>
        <taxon>Eukaryota</taxon>
        <taxon>Fungi</taxon>
        <taxon>Dikarya</taxon>
        <taxon>Basidiomycota</taxon>
        <taxon>Pucciniomycotina</taxon>
        <taxon>Pucciniomycetes</taxon>
        <taxon>Pucciniales</taxon>
        <taxon>Sphaerophragmiaceae</taxon>
        <taxon>Austropuccinia</taxon>
    </lineage>
</organism>
<feature type="region of interest" description="Disordered" evidence="1">
    <location>
        <begin position="377"/>
        <end position="414"/>
    </location>
</feature>
<feature type="region of interest" description="Disordered" evidence="1">
    <location>
        <begin position="583"/>
        <end position="755"/>
    </location>
</feature>
<dbReference type="EMBL" id="AVOT02021647">
    <property type="protein sequence ID" value="MBW0510582.1"/>
    <property type="molecule type" value="Genomic_DNA"/>
</dbReference>
<evidence type="ECO:0000313" key="5">
    <source>
        <dbReference type="Proteomes" id="UP000765509"/>
    </source>
</evidence>
<feature type="region of interest" description="Disordered" evidence="1">
    <location>
        <begin position="88"/>
        <end position="111"/>
    </location>
</feature>
<dbReference type="PROSITE" id="PS50003">
    <property type="entry name" value="PH_DOMAIN"/>
    <property type="match status" value="1"/>
</dbReference>
<feature type="compositionally biased region" description="Polar residues" evidence="1">
    <location>
        <begin position="401"/>
        <end position="414"/>
    </location>
</feature>
<feature type="compositionally biased region" description="Low complexity" evidence="1">
    <location>
        <begin position="93"/>
        <end position="109"/>
    </location>
</feature>
<feature type="domain" description="PH" evidence="2">
    <location>
        <begin position="542"/>
        <end position="574"/>
    </location>
</feature>
<dbReference type="Proteomes" id="UP000765509">
    <property type="component" value="Unassembled WGS sequence"/>
</dbReference>
<dbReference type="SUPFAM" id="SSF48065">
    <property type="entry name" value="DBL homology domain (DH-domain)"/>
    <property type="match status" value="1"/>
</dbReference>
<dbReference type="PROSITE" id="PS50010">
    <property type="entry name" value="DH_2"/>
    <property type="match status" value="1"/>
</dbReference>
<evidence type="ECO:0000259" key="3">
    <source>
        <dbReference type="PROSITE" id="PS50010"/>
    </source>
</evidence>
<gene>
    <name evidence="4" type="ORF">O181_050297</name>
</gene>
<evidence type="ECO:0000256" key="1">
    <source>
        <dbReference type="SAM" id="MobiDB-lite"/>
    </source>
</evidence>
<feature type="compositionally biased region" description="Low complexity" evidence="1">
    <location>
        <begin position="293"/>
        <end position="305"/>
    </location>
</feature>
<proteinExistence type="predicted"/>
<feature type="compositionally biased region" description="Low complexity" evidence="1">
    <location>
        <begin position="628"/>
        <end position="646"/>
    </location>
</feature>
<dbReference type="InterPro" id="IPR000219">
    <property type="entry name" value="DH_dom"/>
</dbReference>
<feature type="compositionally biased region" description="Polar residues" evidence="1">
    <location>
        <begin position="715"/>
        <end position="725"/>
    </location>
</feature>
<feature type="compositionally biased region" description="Polar residues" evidence="1">
    <location>
        <begin position="583"/>
        <end position="603"/>
    </location>
</feature>
<protein>
    <recommendedName>
        <fullName evidence="6">DH domain-containing protein</fullName>
    </recommendedName>
</protein>
<dbReference type="InterPro" id="IPR035899">
    <property type="entry name" value="DBL_dom_sf"/>
</dbReference>
<evidence type="ECO:0000313" key="4">
    <source>
        <dbReference type="EMBL" id="MBW0510582.1"/>
    </source>
</evidence>
<feature type="compositionally biased region" description="Polar residues" evidence="1">
    <location>
        <begin position="697"/>
        <end position="706"/>
    </location>
</feature>